<evidence type="ECO:0000313" key="3">
    <source>
        <dbReference type="Proteomes" id="UP000321814"/>
    </source>
</evidence>
<keyword evidence="3" id="KW-1185">Reference proteome</keyword>
<dbReference type="Pfam" id="PF07693">
    <property type="entry name" value="KAP_NTPase"/>
    <property type="match status" value="1"/>
</dbReference>
<reference evidence="2 3" key="1">
    <citation type="submission" date="2019-08" db="EMBL/GenBank/DDBJ databases">
        <title>Draft genome analysis of Rheinheimera tangshanensis isolated from the roots of fresh rice plants (Oryza sativa).</title>
        <authorList>
            <person name="Yu Q."/>
            <person name="Qi Y."/>
            <person name="Zhang H."/>
            <person name="Pu J."/>
        </authorList>
    </citation>
    <scope>NUCLEOTIDE SEQUENCE [LARGE SCALE GENOMIC DNA]</scope>
    <source>
        <strain evidence="2 3">JA3-B52</strain>
    </source>
</reference>
<evidence type="ECO:0000259" key="1">
    <source>
        <dbReference type="Pfam" id="PF07693"/>
    </source>
</evidence>
<proteinExistence type="predicted"/>
<comment type="caution">
    <text evidence="2">The sequence shown here is derived from an EMBL/GenBank/DDBJ whole genome shotgun (WGS) entry which is preliminary data.</text>
</comment>
<dbReference type="Gene3D" id="3.40.50.300">
    <property type="entry name" value="P-loop containing nucleotide triphosphate hydrolases"/>
    <property type="match status" value="1"/>
</dbReference>
<dbReference type="EMBL" id="VRLR01000003">
    <property type="protein sequence ID" value="TXK81512.1"/>
    <property type="molecule type" value="Genomic_DNA"/>
</dbReference>
<name>A0A5C8M1H2_9GAMM</name>
<feature type="domain" description="KAP NTPase" evidence="1">
    <location>
        <begin position="17"/>
        <end position="207"/>
    </location>
</feature>
<accession>A0A5C8M1H2</accession>
<gene>
    <name evidence="2" type="ORF">FU839_06240</name>
</gene>
<dbReference type="RefSeq" id="WP_147903676.1">
    <property type="nucleotide sequence ID" value="NZ_BAAAGC010000008.1"/>
</dbReference>
<protein>
    <recommendedName>
        <fullName evidence="1">KAP NTPase domain-containing protein</fullName>
    </recommendedName>
</protein>
<dbReference type="SUPFAM" id="SSF52540">
    <property type="entry name" value="P-loop containing nucleoside triphosphate hydrolases"/>
    <property type="match status" value="1"/>
</dbReference>
<evidence type="ECO:0000313" key="2">
    <source>
        <dbReference type="EMBL" id="TXK81512.1"/>
    </source>
</evidence>
<organism evidence="2 3">
    <name type="scientific">Rheinheimera tangshanensis</name>
    <dbReference type="NCBI Taxonomy" id="400153"/>
    <lineage>
        <taxon>Bacteria</taxon>
        <taxon>Pseudomonadati</taxon>
        <taxon>Pseudomonadota</taxon>
        <taxon>Gammaproteobacteria</taxon>
        <taxon>Chromatiales</taxon>
        <taxon>Chromatiaceae</taxon>
        <taxon>Rheinheimera</taxon>
    </lineage>
</organism>
<dbReference type="InterPro" id="IPR011646">
    <property type="entry name" value="KAP_P-loop"/>
</dbReference>
<dbReference type="OrthoDB" id="88903at2"/>
<sequence length="545" mass="63308">MSTEFVKQQIKTFLSTSAPEVLAIKGNWGVGKTHCWDKCIEEFKDECALKSYSYVSLFGVNSIDALKQLTLLNAIDTQTIGQKKNAKAQAKIWAERFRSVKLPIIDQYISGIGEAFSSLSQLALKDTIICFDDIERHSTGLEIKDFMGLISYFKERKNCKIVLLLNEDSTDESFQDYKKYKEKIVDRQLHFEPTAEQSFDTMYETDFEFRSYVRDCCIGLNIKNKRVIIKIVEHTKEFLALVDTFDDEIKRQVIHSTVVLSWCYYCHGEDPERIPEFKFVNRSGLRKKDESHGWDAKKAKSWDRFLNSYGFQLTDEIDLAVAHSIEQGFLDKEKLITLCQHKQREVDLRKENTKWNKAWEIYHYSFETNDDEVAEAMDAGMRDIASTTSCSQYSDGLKVLRGIGKDELADELVCFFIDKRKATPEIFDVDNVIRNPFGIRDENFKDELRKAYLQFNPKPTVTDVLNKRRKSNSYNSSEAEILNELTEEQMYDLFMSFKGEDLTDFIRVFLLISGSCQELAQKITNTLDKISKMSVLNKLRMSKFY</sequence>
<dbReference type="AlphaFoldDB" id="A0A5C8M1H2"/>
<dbReference type="InterPro" id="IPR027417">
    <property type="entry name" value="P-loop_NTPase"/>
</dbReference>
<dbReference type="Proteomes" id="UP000321814">
    <property type="component" value="Unassembled WGS sequence"/>
</dbReference>